<gene>
    <name evidence="1" type="ORF">DUNSADRAFT_11037</name>
</gene>
<evidence type="ECO:0000313" key="2">
    <source>
        <dbReference type="Proteomes" id="UP000815325"/>
    </source>
</evidence>
<sequence>MVLQSSSTVLRPMFSIQYSCPSLILASCCIAGAVQPPQLPTLPREISEACSPPFQSFNPAAQCASPLRNSKSPPTPLHPHYTFYAVHDKIQ</sequence>
<dbReference type="EMBL" id="MU069842">
    <property type="protein sequence ID" value="KAF5832887.1"/>
    <property type="molecule type" value="Genomic_DNA"/>
</dbReference>
<protein>
    <recommendedName>
        <fullName evidence="3">Encoded protein</fullName>
    </recommendedName>
</protein>
<evidence type="ECO:0000313" key="1">
    <source>
        <dbReference type="EMBL" id="KAF5832887.1"/>
    </source>
</evidence>
<dbReference type="Proteomes" id="UP000815325">
    <property type="component" value="Unassembled WGS sequence"/>
</dbReference>
<evidence type="ECO:0008006" key="3">
    <source>
        <dbReference type="Google" id="ProtNLM"/>
    </source>
</evidence>
<accession>A0ABQ7GE93</accession>
<reference evidence="1" key="1">
    <citation type="submission" date="2017-08" db="EMBL/GenBank/DDBJ databases">
        <authorList>
            <person name="Polle J.E."/>
            <person name="Barry K."/>
            <person name="Cushman J."/>
            <person name="Schmutz J."/>
            <person name="Tran D."/>
            <person name="Hathwaick L.T."/>
            <person name="Yim W.C."/>
            <person name="Jenkins J."/>
            <person name="Mckie-Krisberg Z.M."/>
            <person name="Prochnik S."/>
            <person name="Lindquist E."/>
            <person name="Dockter R.B."/>
            <person name="Adam C."/>
            <person name="Molina H."/>
            <person name="Bunkerborg J."/>
            <person name="Jin E."/>
            <person name="Buchheim M."/>
            <person name="Magnuson J."/>
        </authorList>
    </citation>
    <scope>NUCLEOTIDE SEQUENCE</scope>
    <source>
        <strain evidence="1">CCAP 19/18</strain>
    </source>
</reference>
<organism evidence="1 2">
    <name type="scientific">Dunaliella salina</name>
    <name type="common">Green alga</name>
    <name type="synonym">Protococcus salinus</name>
    <dbReference type="NCBI Taxonomy" id="3046"/>
    <lineage>
        <taxon>Eukaryota</taxon>
        <taxon>Viridiplantae</taxon>
        <taxon>Chlorophyta</taxon>
        <taxon>core chlorophytes</taxon>
        <taxon>Chlorophyceae</taxon>
        <taxon>CS clade</taxon>
        <taxon>Chlamydomonadales</taxon>
        <taxon>Dunaliellaceae</taxon>
        <taxon>Dunaliella</taxon>
    </lineage>
</organism>
<name>A0ABQ7GE93_DUNSA</name>
<proteinExistence type="predicted"/>
<comment type="caution">
    <text evidence="1">The sequence shown here is derived from an EMBL/GenBank/DDBJ whole genome shotgun (WGS) entry which is preliminary data.</text>
</comment>
<keyword evidence="2" id="KW-1185">Reference proteome</keyword>